<comment type="caution">
    <text evidence="2">The sequence shown here is derived from an EMBL/GenBank/DDBJ whole genome shotgun (WGS) entry which is preliminary data.</text>
</comment>
<name>A0A8J3WIU1_PLARO</name>
<keyword evidence="1" id="KW-1133">Transmembrane helix</keyword>
<protein>
    <submittedName>
        <fullName evidence="2">Uncharacterized protein</fullName>
    </submittedName>
</protein>
<keyword evidence="1" id="KW-0472">Membrane</keyword>
<dbReference type="Proteomes" id="UP000655044">
    <property type="component" value="Unassembled WGS sequence"/>
</dbReference>
<sequence>MQSVLPTHTEEQEPPRKQSFWRSQQGGRVFLLFMSVVGLALLTLLIKIPMWINDAKLTAMIGRFENYPLPPGTEWMDYDGPDASIALRGNGDHCDYRARFTLRTSLPIRELTDYYDRANIEGIEEAPPAITVWLPESSERSAYHSQGFAAGVVIVELYDSTGPGLDFRCR</sequence>
<feature type="transmembrane region" description="Helical" evidence="1">
    <location>
        <begin position="29"/>
        <end position="46"/>
    </location>
</feature>
<keyword evidence="3" id="KW-1185">Reference proteome</keyword>
<keyword evidence="1" id="KW-0812">Transmembrane</keyword>
<evidence type="ECO:0000313" key="2">
    <source>
        <dbReference type="EMBL" id="GIH89191.1"/>
    </source>
</evidence>
<evidence type="ECO:0000256" key="1">
    <source>
        <dbReference type="SAM" id="Phobius"/>
    </source>
</evidence>
<dbReference type="EMBL" id="BOOI01000114">
    <property type="protein sequence ID" value="GIH89191.1"/>
    <property type="molecule type" value="Genomic_DNA"/>
</dbReference>
<accession>A0A8J3WIU1</accession>
<evidence type="ECO:0000313" key="3">
    <source>
        <dbReference type="Proteomes" id="UP000655044"/>
    </source>
</evidence>
<organism evidence="2 3">
    <name type="scientific">Planobispora rosea</name>
    <dbReference type="NCBI Taxonomy" id="35762"/>
    <lineage>
        <taxon>Bacteria</taxon>
        <taxon>Bacillati</taxon>
        <taxon>Actinomycetota</taxon>
        <taxon>Actinomycetes</taxon>
        <taxon>Streptosporangiales</taxon>
        <taxon>Streptosporangiaceae</taxon>
        <taxon>Planobispora</taxon>
    </lineage>
</organism>
<proteinExistence type="predicted"/>
<dbReference type="RefSeq" id="WP_229803948.1">
    <property type="nucleotide sequence ID" value="NZ_BMQP01000085.1"/>
</dbReference>
<gene>
    <name evidence="2" type="ORF">Pro02_75990</name>
</gene>
<reference evidence="2" key="1">
    <citation type="submission" date="2021-01" db="EMBL/GenBank/DDBJ databases">
        <title>Whole genome shotgun sequence of Planobispora rosea NBRC 15558.</title>
        <authorList>
            <person name="Komaki H."/>
            <person name="Tamura T."/>
        </authorList>
    </citation>
    <scope>NUCLEOTIDE SEQUENCE</scope>
    <source>
        <strain evidence="2">NBRC 15558</strain>
    </source>
</reference>
<dbReference type="AlphaFoldDB" id="A0A8J3WIU1"/>